<dbReference type="Proteomes" id="UP000253153">
    <property type="component" value="Unassembled WGS sequence"/>
</dbReference>
<dbReference type="GeneID" id="41999399"/>
<reference evidence="2 3" key="1">
    <citation type="submission" date="2018-06" db="EMBL/GenBank/DDBJ databases">
        <title>Fusarium incarnatum-equiseti species complex species 28.</title>
        <authorList>
            <person name="Gardiner D.M."/>
        </authorList>
    </citation>
    <scope>NUCLEOTIDE SEQUENCE [LARGE SCALE GENOMIC DNA]</scope>
    <source>
        <strain evidence="2 3">FIESC_28</strain>
    </source>
</reference>
<keyword evidence="1" id="KW-0812">Transmembrane</keyword>
<protein>
    <recommendedName>
        <fullName evidence="4">DUF1275 domain protein</fullName>
    </recommendedName>
</protein>
<dbReference type="PANTHER" id="PTHR37488:SF1">
    <property type="entry name" value="DUF1275 DOMAIN PROTEIN"/>
    <property type="match status" value="1"/>
</dbReference>
<keyword evidence="1" id="KW-1133">Transmembrane helix</keyword>
<comment type="caution">
    <text evidence="2">The sequence shown here is derived from an EMBL/GenBank/DDBJ whole genome shotgun (WGS) entry which is preliminary data.</text>
</comment>
<keyword evidence="1" id="KW-0472">Membrane</keyword>
<name>A0A366QZD8_9HYPO</name>
<dbReference type="RefSeq" id="XP_031011890.1">
    <property type="nucleotide sequence ID" value="XM_031164103.1"/>
</dbReference>
<evidence type="ECO:0000313" key="3">
    <source>
        <dbReference type="Proteomes" id="UP000253153"/>
    </source>
</evidence>
<keyword evidence="3" id="KW-1185">Reference proteome</keyword>
<feature type="transmembrane region" description="Helical" evidence="1">
    <location>
        <begin position="251"/>
        <end position="270"/>
    </location>
</feature>
<feature type="transmembrane region" description="Helical" evidence="1">
    <location>
        <begin position="166"/>
        <end position="185"/>
    </location>
</feature>
<organism evidence="2 3">
    <name type="scientific">Fusarium coffeatum</name>
    <dbReference type="NCBI Taxonomy" id="231269"/>
    <lineage>
        <taxon>Eukaryota</taxon>
        <taxon>Fungi</taxon>
        <taxon>Dikarya</taxon>
        <taxon>Ascomycota</taxon>
        <taxon>Pezizomycotina</taxon>
        <taxon>Sordariomycetes</taxon>
        <taxon>Hypocreomycetidae</taxon>
        <taxon>Hypocreales</taxon>
        <taxon>Nectriaceae</taxon>
        <taxon>Fusarium</taxon>
        <taxon>Fusarium incarnatum-equiseti species complex</taxon>
    </lineage>
</organism>
<gene>
    <name evidence="2" type="ORF">FIESC28_09968</name>
</gene>
<evidence type="ECO:0000313" key="2">
    <source>
        <dbReference type="EMBL" id="RBR09360.1"/>
    </source>
</evidence>
<dbReference type="EMBL" id="QKXC01000266">
    <property type="protein sequence ID" value="RBR09360.1"/>
    <property type="molecule type" value="Genomic_DNA"/>
</dbReference>
<evidence type="ECO:0008006" key="4">
    <source>
        <dbReference type="Google" id="ProtNLM"/>
    </source>
</evidence>
<accession>A0A366QZD8</accession>
<sequence length="277" mass="29794">MSQHYGTVSNGESRAENGISAHNDETQALLAPKPGSRSWLRSRLGSDVRRDWADVMLLACYIITGILDSASISTWGAFVSMQTGNTVYLGLGPTAGTNRWKKSGTSILSFAIGSFLFSRLHRVFTTSPRRKWVFCVSFGIQTAFIVAAAAILTWGPKGAGPDEVPWYVLVPIALVAFQSCGQAVASRALKFNALTSVVLTSIYCDLFSDAGLFEGITRNVERNRRVAAPVLLLIGAIIGGIIAKSEFGTSGALWVAALLKLLVMFGWAVWPEDEGSN</sequence>
<dbReference type="PANTHER" id="PTHR37488">
    <property type="entry name" value="DUF1275 DOMAIN-CONTAINING PROTEIN"/>
    <property type="match status" value="1"/>
</dbReference>
<feature type="transmembrane region" description="Helical" evidence="1">
    <location>
        <begin position="103"/>
        <end position="120"/>
    </location>
</feature>
<dbReference type="AlphaFoldDB" id="A0A366QZD8"/>
<feature type="transmembrane region" description="Helical" evidence="1">
    <location>
        <begin position="55"/>
        <end position="78"/>
    </location>
</feature>
<dbReference type="Pfam" id="PF06912">
    <property type="entry name" value="DUF1275"/>
    <property type="match status" value="1"/>
</dbReference>
<feature type="transmembrane region" description="Helical" evidence="1">
    <location>
        <begin position="132"/>
        <end position="154"/>
    </location>
</feature>
<dbReference type="OrthoDB" id="5288586at2759"/>
<dbReference type="InterPro" id="IPR010699">
    <property type="entry name" value="DUF1275"/>
</dbReference>
<proteinExistence type="predicted"/>
<feature type="transmembrane region" description="Helical" evidence="1">
    <location>
        <begin position="226"/>
        <end position="245"/>
    </location>
</feature>
<evidence type="ECO:0000256" key="1">
    <source>
        <dbReference type="SAM" id="Phobius"/>
    </source>
</evidence>